<dbReference type="EMBL" id="CP013050">
    <property type="protein sequence ID" value="ALM75457.1"/>
    <property type="molecule type" value="Genomic_DNA"/>
</dbReference>
<accession>A0A0S1XCE9</accession>
<sequence>MNWAEKLLKYGLHKKGYSEVTAEELMIAEKIRSSPKPLKEALDDLERIIREVGLEELL</sequence>
<dbReference type="GeneID" id="43509028"/>
<evidence type="ECO:0000313" key="2">
    <source>
        <dbReference type="Proteomes" id="UP000066042"/>
    </source>
</evidence>
<gene>
    <name evidence="1" type="ORF">TBCH5v1_1543</name>
</gene>
<reference evidence="1 2" key="1">
    <citation type="journal article" date="2016" name="Genome Announc.">
        <title>Complete genome sequence of the hyperthermophilic and piezophilic archaeon Thermococcus barophilus Ch5, capable of growth at the expense of hydrogenogenesis from carbon monoxide and formate.</title>
        <authorList>
            <person name="Oger P."/>
            <person name="Sokolova T.G."/>
            <person name="Kozhevnikova D.A."/>
            <person name="Taranov E.A."/>
            <person name="Vannier P."/>
            <person name="Lee H.S."/>
            <person name="Kwon K.K."/>
            <person name="Kang S.G."/>
            <person name="Lee J.H."/>
            <person name="Bonch-Osmolovskaya E.A."/>
            <person name="Lebedinsky A.V."/>
        </authorList>
    </citation>
    <scope>NUCLEOTIDE SEQUENCE [LARGE SCALE GENOMIC DNA]</scope>
    <source>
        <strain evidence="2">Ch5</strain>
    </source>
</reference>
<name>A0A0S1XCE9_THEBA</name>
<dbReference type="AlphaFoldDB" id="A0A0S1XCE9"/>
<evidence type="ECO:0000313" key="1">
    <source>
        <dbReference type="EMBL" id="ALM75457.1"/>
    </source>
</evidence>
<dbReference type="Proteomes" id="UP000066042">
    <property type="component" value="Chromosome"/>
</dbReference>
<organism evidence="1 2">
    <name type="scientific">Thermococcus barophilus</name>
    <dbReference type="NCBI Taxonomy" id="55802"/>
    <lineage>
        <taxon>Archaea</taxon>
        <taxon>Methanobacteriati</taxon>
        <taxon>Methanobacteriota</taxon>
        <taxon>Thermococci</taxon>
        <taxon>Thermococcales</taxon>
        <taxon>Thermococcaceae</taxon>
        <taxon>Thermococcus</taxon>
    </lineage>
</organism>
<dbReference type="PATRIC" id="fig|55802.8.peg.1521"/>
<dbReference type="RefSeq" id="WP_158508405.1">
    <property type="nucleotide sequence ID" value="NZ_CP013050.1"/>
</dbReference>
<proteinExistence type="predicted"/>
<protein>
    <submittedName>
        <fullName evidence="1">Uncharacterized protein</fullName>
    </submittedName>
</protein>